<dbReference type="AlphaFoldDB" id="A0A934RB58"/>
<accession>A0A934RB58</accession>
<dbReference type="GO" id="GO:0004222">
    <property type="term" value="F:metalloendopeptidase activity"/>
    <property type="evidence" value="ECO:0007669"/>
    <property type="project" value="InterPro"/>
</dbReference>
<proteinExistence type="predicted"/>
<organism evidence="2 3">
    <name type="scientific">Haloferula rosea</name>
    <dbReference type="NCBI Taxonomy" id="490093"/>
    <lineage>
        <taxon>Bacteria</taxon>
        <taxon>Pseudomonadati</taxon>
        <taxon>Verrucomicrobiota</taxon>
        <taxon>Verrucomicrobiia</taxon>
        <taxon>Verrucomicrobiales</taxon>
        <taxon>Verrucomicrobiaceae</taxon>
        <taxon>Haloferula</taxon>
    </lineage>
</organism>
<dbReference type="RefSeq" id="WP_200274939.1">
    <property type="nucleotide sequence ID" value="NZ_JAENII010000001.1"/>
</dbReference>
<evidence type="ECO:0000313" key="2">
    <source>
        <dbReference type="EMBL" id="MBK1825396.1"/>
    </source>
</evidence>
<sequence>MTDDRRILTAYHEAGHAVMALLMGRTIQKVSIIPSQNRLGSCTIQKGRAKQVQDKLEADMLILLAGMAAEGKKSGRYNVQGAGQDLQAVERLAMARSGNSRQAAKLLHKMLDKTQHLLADNANWAGVKVIANELMEHESISGRAAKHHLTLAKNQSS</sequence>
<reference evidence="2" key="1">
    <citation type="submission" date="2021-01" db="EMBL/GenBank/DDBJ databases">
        <title>Modified the classification status of verrucomicrobia.</title>
        <authorList>
            <person name="Feng X."/>
        </authorList>
    </citation>
    <scope>NUCLEOTIDE SEQUENCE</scope>
    <source>
        <strain evidence="2">KCTC 22201</strain>
    </source>
</reference>
<feature type="domain" description="Peptidase M41" evidence="1">
    <location>
        <begin position="2"/>
        <end position="94"/>
    </location>
</feature>
<protein>
    <submittedName>
        <fullName evidence="2">M50 family metallopeptidase</fullName>
    </submittedName>
</protein>
<dbReference type="GO" id="GO:0006508">
    <property type="term" value="P:proteolysis"/>
    <property type="evidence" value="ECO:0007669"/>
    <property type="project" value="InterPro"/>
</dbReference>
<name>A0A934RB58_9BACT</name>
<dbReference type="EMBL" id="JAENII010000001">
    <property type="protein sequence ID" value="MBK1825396.1"/>
    <property type="molecule type" value="Genomic_DNA"/>
</dbReference>
<dbReference type="InterPro" id="IPR000642">
    <property type="entry name" value="Peptidase_M41"/>
</dbReference>
<dbReference type="Gene3D" id="1.20.58.760">
    <property type="entry name" value="Peptidase M41"/>
    <property type="match status" value="1"/>
</dbReference>
<dbReference type="InterPro" id="IPR037219">
    <property type="entry name" value="Peptidase_M41-like"/>
</dbReference>
<dbReference type="SUPFAM" id="SSF140990">
    <property type="entry name" value="FtsH protease domain-like"/>
    <property type="match status" value="1"/>
</dbReference>
<comment type="caution">
    <text evidence="2">The sequence shown here is derived from an EMBL/GenBank/DDBJ whole genome shotgun (WGS) entry which is preliminary data.</text>
</comment>
<dbReference type="GO" id="GO:0005524">
    <property type="term" value="F:ATP binding"/>
    <property type="evidence" value="ECO:0007669"/>
    <property type="project" value="InterPro"/>
</dbReference>
<dbReference type="Proteomes" id="UP000658278">
    <property type="component" value="Unassembled WGS sequence"/>
</dbReference>
<dbReference type="Pfam" id="PF01434">
    <property type="entry name" value="Peptidase_M41"/>
    <property type="match status" value="1"/>
</dbReference>
<gene>
    <name evidence="2" type="ORF">JIN81_00065</name>
</gene>
<evidence type="ECO:0000259" key="1">
    <source>
        <dbReference type="Pfam" id="PF01434"/>
    </source>
</evidence>
<dbReference type="GO" id="GO:0004176">
    <property type="term" value="F:ATP-dependent peptidase activity"/>
    <property type="evidence" value="ECO:0007669"/>
    <property type="project" value="InterPro"/>
</dbReference>
<dbReference type="PANTHER" id="PTHR23076">
    <property type="entry name" value="METALLOPROTEASE M41 FTSH"/>
    <property type="match status" value="1"/>
</dbReference>
<dbReference type="PANTHER" id="PTHR23076:SF97">
    <property type="entry name" value="ATP-DEPENDENT ZINC METALLOPROTEASE YME1L1"/>
    <property type="match status" value="1"/>
</dbReference>
<evidence type="ECO:0000313" key="3">
    <source>
        <dbReference type="Proteomes" id="UP000658278"/>
    </source>
</evidence>
<keyword evidence="3" id="KW-1185">Reference proteome</keyword>